<keyword evidence="5 6" id="KW-0460">Magnesium</keyword>
<keyword evidence="4 6" id="KW-0378">Hydrolase</keyword>
<keyword evidence="2 6" id="KW-0540">Nuclease</keyword>
<reference evidence="9" key="1">
    <citation type="journal article" date="2019" name="Int. J. Syst. Evol. Microbiol.">
        <title>The Global Catalogue of Microorganisms (GCM) 10K type strain sequencing project: providing services to taxonomists for standard genome sequencing and annotation.</title>
        <authorList>
            <consortium name="The Broad Institute Genomics Platform"/>
            <consortium name="The Broad Institute Genome Sequencing Center for Infectious Disease"/>
            <person name="Wu L."/>
            <person name="Ma J."/>
        </authorList>
    </citation>
    <scope>NUCLEOTIDE SEQUENCE [LARGE SCALE GENOMIC DNA]</scope>
    <source>
        <strain evidence="9">CGMCC 4.7246</strain>
    </source>
</reference>
<evidence type="ECO:0000256" key="5">
    <source>
        <dbReference type="ARBA" id="ARBA00022842"/>
    </source>
</evidence>
<dbReference type="Pfam" id="PF01850">
    <property type="entry name" value="PIN"/>
    <property type="match status" value="1"/>
</dbReference>
<keyword evidence="1 6" id="KW-1277">Toxin-antitoxin system</keyword>
<protein>
    <recommendedName>
        <fullName evidence="6">Ribonuclease VapC</fullName>
        <shortName evidence="6">RNase VapC</shortName>
        <ecNumber evidence="6">3.1.-.-</ecNumber>
    </recommendedName>
    <alternativeName>
        <fullName evidence="6">Toxin VapC</fullName>
    </alternativeName>
</protein>
<dbReference type="InterPro" id="IPR022907">
    <property type="entry name" value="VapC_family"/>
</dbReference>
<organism evidence="8 9">
    <name type="scientific">Saccharothrix lopnurensis</name>
    <dbReference type="NCBI Taxonomy" id="1670621"/>
    <lineage>
        <taxon>Bacteria</taxon>
        <taxon>Bacillati</taxon>
        <taxon>Actinomycetota</taxon>
        <taxon>Actinomycetes</taxon>
        <taxon>Pseudonocardiales</taxon>
        <taxon>Pseudonocardiaceae</taxon>
        <taxon>Saccharothrix</taxon>
    </lineage>
</organism>
<dbReference type="RefSeq" id="WP_380639653.1">
    <property type="nucleotide sequence ID" value="NZ_JBHSQO010000035.1"/>
</dbReference>
<proteinExistence type="inferred from homology"/>
<keyword evidence="3 6" id="KW-0479">Metal-binding</keyword>
<evidence type="ECO:0000256" key="6">
    <source>
        <dbReference type="HAMAP-Rule" id="MF_00265"/>
    </source>
</evidence>
<feature type="binding site" evidence="6">
    <location>
        <position position="90"/>
    </location>
    <ligand>
        <name>Mg(2+)</name>
        <dbReference type="ChEBI" id="CHEBI:18420"/>
    </ligand>
</feature>
<feature type="domain" description="PIN" evidence="7">
    <location>
        <begin position="2"/>
        <end position="116"/>
    </location>
</feature>
<evidence type="ECO:0000259" key="7">
    <source>
        <dbReference type="Pfam" id="PF01850"/>
    </source>
</evidence>
<comment type="function">
    <text evidence="6">Toxic component of a toxin-antitoxin (TA) system. An RNase.</text>
</comment>
<keyword evidence="6" id="KW-0800">Toxin</keyword>
<dbReference type="Gene3D" id="3.40.50.1010">
    <property type="entry name" value="5'-nuclease"/>
    <property type="match status" value="1"/>
</dbReference>
<evidence type="ECO:0000256" key="1">
    <source>
        <dbReference type="ARBA" id="ARBA00022649"/>
    </source>
</evidence>
<evidence type="ECO:0000256" key="4">
    <source>
        <dbReference type="ARBA" id="ARBA00022801"/>
    </source>
</evidence>
<dbReference type="SUPFAM" id="SSF88723">
    <property type="entry name" value="PIN domain-like"/>
    <property type="match status" value="1"/>
</dbReference>
<keyword evidence="9" id="KW-1185">Reference proteome</keyword>
<evidence type="ECO:0000256" key="3">
    <source>
        <dbReference type="ARBA" id="ARBA00022723"/>
    </source>
</evidence>
<comment type="cofactor">
    <cofactor evidence="6">
        <name>Mg(2+)</name>
        <dbReference type="ChEBI" id="CHEBI:18420"/>
    </cofactor>
</comment>
<dbReference type="EMBL" id="JBHSQO010000035">
    <property type="protein sequence ID" value="MFC6092948.1"/>
    <property type="molecule type" value="Genomic_DNA"/>
</dbReference>
<dbReference type="CDD" id="cd09874">
    <property type="entry name" value="PIN_MT3492-like"/>
    <property type="match status" value="1"/>
</dbReference>
<comment type="similarity">
    <text evidence="6">Belongs to the PINc/VapC protein family.</text>
</comment>
<evidence type="ECO:0000256" key="2">
    <source>
        <dbReference type="ARBA" id="ARBA00022722"/>
    </source>
</evidence>
<dbReference type="HAMAP" id="MF_00265">
    <property type="entry name" value="VapC_Nob1"/>
    <property type="match status" value="1"/>
</dbReference>
<evidence type="ECO:0000313" key="9">
    <source>
        <dbReference type="Proteomes" id="UP001596220"/>
    </source>
</evidence>
<dbReference type="Proteomes" id="UP001596220">
    <property type="component" value="Unassembled WGS sequence"/>
</dbReference>
<evidence type="ECO:0000313" key="8">
    <source>
        <dbReference type="EMBL" id="MFC6092948.1"/>
    </source>
</evidence>
<dbReference type="EC" id="3.1.-.-" evidence="6"/>
<dbReference type="InterPro" id="IPR029060">
    <property type="entry name" value="PIN-like_dom_sf"/>
</dbReference>
<comment type="caution">
    <text evidence="8">The sequence shown here is derived from an EMBL/GenBank/DDBJ whole genome shotgun (WGS) entry which is preliminary data.</text>
</comment>
<accession>A0ABW1PBY5</accession>
<name>A0ABW1PBY5_9PSEU</name>
<feature type="binding site" evidence="6">
    <location>
        <position position="5"/>
    </location>
    <ligand>
        <name>Mg(2+)</name>
        <dbReference type="ChEBI" id="CHEBI:18420"/>
    </ligand>
</feature>
<gene>
    <name evidence="6" type="primary">vapC</name>
    <name evidence="8" type="ORF">ACFP3R_27060</name>
</gene>
<sequence length="135" mass="14475">MIYLDTSALAKLVQTEVETPALREWLDARPGVRRISSSLARVELIRAVRAEGEAAIRVATLILVEIDQMPMTMDLLDAAGALPLPLKSLDAIHLASALRLRGDLDAFVAYDKRLLTAADEMGLPVAAPGTAEEAA</sequence>
<dbReference type="InterPro" id="IPR002716">
    <property type="entry name" value="PIN_dom"/>
</dbReference>